<organism evidence="3">
    <name type="scientific">Brugia timori</name>
    <dbReference type="NCBI Taxonomy" id="42155"/>
    <lineage>
        <taxon>Eukaryota</taxon>
        <taxon>Metazoa</taxon>
        <taxon>Ecdysozoa</taxon>
        <taxon>Nematoda</taxon>
        <taxon>Chromadorea</taxon>
        <taxon>Rhabditida</taxon>
        <taxon>Spirurina</taxon>
        <taxon>Spiruromorpha</taxon>
        <taxon>Filarioidea</taxon>
        <taxon>Onchocercidae</taxon>
        <taxon>Brugia</taxon>
    </lineage>
</organism>
<sequence length="40" mass="4620">PKLTRLLGRAVVKSLHPSKLLLILPHPIRFILYLLHEILP</sequence>
<reference evidence="1 2" key="2">
    <citation type="submission" date="2018-11" db="EMBL/GenBank/DDBJ databases">
        <authorList>
            <consortium name="Pathogen Informatics"/>
        </authorList>
    </citation>
    <scope>NUCLEOTIDE SEQUENCE [LARGE SCALE GENOMIC DNA]</scope>
</reference>
<proteinExistence type="predicted"/>
<dbReference type="AlphaFoldDB" id="A0A0R3R200"/>
<protein>
    <submittedName>
        <fullName evidence="3">Transposase</fullName>
    </submittedName>
</protein>
<accession>A0A0R3R200</accession>
<dbReference type="EMBL" id="UZAG01018824">
    <property type="protein sequence ID" value="VDO41195.1"/>
    <property type="molecule type" value="Genomic_DNA"/>
</dbReference>
<keyword evidence="2" id="KW-1185">Reference proteome</keyword>
<gene>
    <name evidence="1" type="ORF">BTMF_LOCUS12036</name>
</gene>
<name>A0A0R3R200_9BILA</name>
<evidence type="ECO:0000313" key="3">
    <source>
        <dbReference type="WBParaSite" id="BTMF_0001404001-mRNA-1"/>
    </source>
</evidence>
<evidence type="ECO:0000313" key="2">
    <source>
        <dbReference type="Proteomes" id="UP000280834"/>
    </source>
</evidence>
<dbReference type="WBParaSite" id="BTMF_0001404001-mRNA-1">
    <property type="protein sequence ID" value="BTMF_0001404001-mRNA-1"/>
    <property type="gene ID" value="BTMF_0001404001"/>
</dbReference>
<reference evidence="3" key="1">
    <citation type="submission" date="2017-02" db="UniProtKB">
        <authorList>
            <consortium name="WormBaseParasite"/>
        </authorList>
    </citation>
    <scope>IDENTIFICATION</scope>
</reference>
<dbReference type="Proteomes" id="UP000280834">
    <property type="component" value="Unassembled WGS sequence"/>
</dbReference>
<evidence type="ECO:0000313" key="1">
    <source>
        <dbReference type="EMBL" id="VDO41195.1"/>
    </source>
</evidence>